<sequence>MQAAKGAQSRPSSPDVEPPAALENRKRSLNDSLKVARKRLRDHGSFDASYWTQSARVGEIEISKSEVQRKISLQNFGGNEIEWQKTDEAKAIFERIRAQEQAKKICDLRIRDLDPKKPRRGLRAAFMKLFTTSKAGLNIVTPGAGRRDSRLQSAFRSEMIEKYNAKHSSEDWLWCPVLGDWCMSDYVVAAHLFAYMHGQATMDAIFGARRPPELFSPRNGMLISSFVERYLDCGKLVIVPDLPEKPKLAELLVWVNSDVRNSKIKVIDKSWVQLGKRISPYHDLKYGDLDNRPLQFRSTFRPAARYLYYHYCIQILRSAWQQNSYGSPAASQTMKDESGKPFWGTTGRYLPRDMLLAIVEELGHEYEQLLEGASSTRSVDSQLLLDIGSKQVTFRRPALNSGFGGQSDDGEDDEDEDEDDDEDGENPNITGILSPPPGWPIYRSAIAKATREFLYITNKVLDFAGFRLQEGPNPRQTLEHRRLREFHIRRLIIDPARRRTDLFGDPQHRYPSVEHSTSQPPSTGDTPSRPAEMQESSSGAD</sequence>
<organism evidence="3 4">
    <name type="scientific">Penicillium decumbens</name>
    <dbReference type="NCBI Taxonomy" id="69771"/>
    <lineage>
        <taxon>Eukaryota</taxon>
        <taxon>Fungi</taxon>
        <taxon>Dikarya</taxon>
        <taxon>Ascomycota</taxon>
        <taxon>Pezizomycotina</taxon>
        <taxon>Eurotiomycetes</taxon>
        <taxon>Eurotiomycetidae</taxon>
        <taxon>Eurotiales</taxon>
        <taxon>Aspergillaceae</taxon>
        <taxon>Penicillium</taxon>
    </lineage>
</organism>
<dbReference type="Pfam" id="PF13391">
    <property type="entry name" value="HNH_2"/>
    <property type="match status" value="1"/>
</dbReference>
<accession>A0A1V6PN58</accession>
<feature type="compositionally biased region" description="Acidic residues" evidence="1">
    <location>
        <begin position="408"/>
        <end position="425"/>
    </location>
</feature>
<evidence type="ECO:0000256" key="1">
    <source>
        <dbReference type="SAM" id="MobiDB-lite"/>
    </source>
</evidence>
<dbReference type="STRING" id="69771.A0A1V6PN58"/>
<feature type="compositionally biased region" description="Polar residues" evidence="1">
    <location>
        <begin position="514"/>
        <end position="526"/>
    </location>
</feature>
<proteinExistence type="predicted"/>
<feature type="domain" description="HNH nuclease" evidence="2">
    <location>
        <begin position="175"/>
        <end position="238"/>
    </location>
</feature>
<dbReference type="InterPro" id="IPR003615">
    <property type="entry name" value="HNH_nuc"/>
</dbReference>
<feature type="region of interest" description="Disordered" evidence="1">
    <location>
        <begin position="499"/>
        <end position="541"/>
    </location>
</feature>
<feature type="compositionally biased region" description="Basic and acidic residues" evidence="1">
    <location>
        <begin position="499"/>
        <end position="512"/>
    </location>
</feature>
<feature type="region of interest" description="Disordered" evidence="1">
    <location>
        <begin position="397"/>
        <end position="436"/>
    </location>
</feature>
<feature type="region of interest" description="Disordered" evidence="1">
    <location>
        <begin position="1"/>
        <end position="28"/>
    </location>
</feature>
<evidence type="ECO:0000313" key="3">
    <source>
        <dbReference type="EMBL" id="OQD78455.1"/>
    </source>
</evidence>
<dbReference type="AlphaFoldDB" id="A0A1V6PN58"/>
<comment type="caution">
    <text evidence="3">The sequence shown here is derived from an EMBL/GenBank/DDBJ whole genome shotgun (WGS) entry which is preliminary data.</text>
</comment>
<evidence type="ECO:0000259" key="2">
    <source>
        <dbReference type="Pfam" id="PF13391"/>
    </source>
</evidence>
<reference evidence="4" key="1">
    <citation type="journal article" date="2017" name="Nat. Microbiol.">
        <title>Global analysis of biosynthetic gene clusters reveals vast potential of secondary metabolite production in Penicillium species.</title>
        <authorList>
            <person name="Nielsen J.C."/>
            <person name="Grijseels S."/>
            <person name="Prigent S."/>
            <person name="Ji B."/>
            <person name="Dainat J."/>
            <person name="Nielsen K.F."/>
            <person name="Frisvad J.C."/>
            <person name="Workman M."/>
            <person name="Nielsen J."/>
        </authorList>
    </citation>
    <scope>NUCLEOTIDE SEQUENCE [LARGE SCALE GENOMIC DNA]</scope>
    <source>
        <strain evidence="4">IBT 11843</strain>
    </source>
</reference>
<name>A0A1V6PN58_PENDC</name>
<protein>
    <recommendedName>
        <fullName evidence="2">HNH nuclease domain-containing protein</fullName>
    </recommendedName>
</protein>
<keyword evidence="4" id="KW-1185">Reference proteome</keyword>
<dbReference type="EMBL" id="MDYL01000001">
    <property type="protein sequence ID" value="OQD78455.1"/>
    <property type="molecule type" value="Genomic_DNA"/>
</dbReference>
<dbReference type="OrthoDB" id="5386595at2759"/>
<evidence type="ECO:0000313" key="4">
    <source>
        <dbReference type="Proteomes" id="UP000191522"/>
    </source>
</evidence>
<dbReference type="OMA" id="WLNCEPR"/>
<gene>
    <name evidence="3" type="ORF">PENDEC_c001G01124</name>
</gene>
<dbReference type="Proteomes" id="UP000191522">
    <property type="component" value="Unassembled WGS sequence"/>
</dbReference>